<evidence type="ECO:0000259" key="3">
    <source>
        <dbReference type="Pfam" id="PF00294"/>
    </source>
</evidence>
<dbReference type="InterPro" id="IPR002139">
    <property type="entry name" value="Ribo/fructo_kinase"/>
</dbReference>
<sequence>MAGSPLDGVSDRAAAVCLCFEVPQATVLAAARAGRAAQATVILDPSPYAAVPAELAECVDALLVNAHEARQMVGQLIGEAEPSTAERDWLRLGAAFAALGFKRVIVTLGAQGAMLPRHLRSPAGPRRGGAR</sequence>
<gene>
    <name evidence="4" type="ORF">JJE72_11020</name>
</gene>
<feature type="domain" description="Carbohydrate kinase PfkB" evidence="3">
    <location>
        <begin position="19"/>
        <end position="114"/>
    </location>
</feature>
<dbReference type="PANTHER" id="PTHR10584:SF166">
    <property type="entry name" value="RIBOKINASE"/>
    <property type="match status" value="1"/>
</dbReference>
<reference evidence="4 5" key="1">
    <citation type="submission" date="2021-01" db="EMBL/GenBank/DDBJ databases">
        <title>Genome public.</title>
        <authorList>
            <person name="Liu C."/>
            <person name="Sun Q."/>
        </authorList>
    </citation>
    <scope>NUCLEOTIDE SEQUENCE [LARGE SCALE GENOMIC DNA]</scope>
    <source>
        <strain evidence="4 5">JC656</strain>
    </source>
</reference>
<keyword evidence="2" id="KW-0418">Kinase</keyword>
<accession>A0ABS1K3V3</accession>
<dbReference type="InterPro" id="IPR029056">
    <property type="entry name" value="Ribokinase-like"/>
</dbReference>
<dbReference type="PANTHER" id="PTHR10584">
    <property type="entry name" value="SUGAR KINASE"/>
    <property type="match status" value="1"/>
</dbReference>
<dbReference type="InterPro" id="IPR011611">
    <property type="entry name" value="PfkB_dom"/>
</dbReference>
<organism evidence="4 5">
    <name type="scientific">Sinomonas cellulolyticus</name>
    <dbReference type="NCBI Taxonomy" id="2801916"/>
    <lineage>
        <taxon>Bacteria</taxon>
        <taxon>Bacillati</taxon>
        <taxon>Actinomycetota</taxon>
        <taxon>Actinomycetes</taxon>
        <taxon>Micrococcales</taxon>
        <taxon>Micrococcaceae</taxon>
        <taxon>Sinomonas</taxon>
    </lineage>
</organism>
<dbReference type="EMBL" id="JAERRC010000024">
    <property type="protein sequence ID" value="MBL0706037.1"/>
    <property type="molecule type" value="Genomic_DNA"/>
</dbReference>
<comment type="caution">
    <text evidence="4">The sequence shown here is derived from an EMBL/GenBank/DDBJ whole genome shotgun (WGS) entry which is preliminary data.</text>
</comment>
<evidence type="ECO:0000313" key="4">
    <source>
        <dbReference type="EMBL" id="MBL0706037.1"/>
    </source>
</evidence>
<dbReference type="RefSeq" id="WP_189692567.1">
    <property type="nucleotide sequence ID" value="NZ_BNCM01000002.1"/>
</dbReference>
<name>A0ABS1K3V3_9MICC</name>
<dbReference type="Proteomes" id="UP000639051">
    <property type="component" value="Unassembled WGS sequence"/>
</dbReference>
<protein>
    <recommendedName>
        <fullName evidence="3">Carbohydrate kinase PfkB domain-containing protein</fullName>
    </recommendedName>
</protein>
<evidence type="ECO:0000256" key="2">
    <source>
        <dbReference type="ARBA" id="ARBA00022777"/>
    </source>
</evidence>
<dbReference type="Pfam" id="PF00294">
    <property type="entry name" value="PfkB"/>
    <property type="match status" value="1"/>
</dbReference>
<evidence type="ECO:0000256" key="1">
    <source>
        <dbReference type="ARBA" id="ARBA00022679"/>
    </source>
</evidence>
<keyword evidence="1" id="KW-0808">Transferase</keyword>
<evidence type="ECO:0000313" key="5">
    <source>
        <dbReference type="Proteomes" id="UP000639051"/>
    </source>
</evidence>
<dbReference type="Gene3D" id="3.40.1190.20">
    <property type="match status" value="1"/>
</dbReference>
<dbReference type="PRINTS" id="PR00990">
    <property type="entry name" value="RIBOKINASE"/>
</dbReference>
<dbReference type="SUPFAM" id="SSF53613">
    <property type="entry name" value="Ribokinase-like"/>
    <property type="match status" value="1"/>
</dbReference>
<proteinExistence type="predicted"/>
<keyword evidence="5" id="KW-1185">Reference proteome</keyword>